<keyword evidence="2" id="KW-1185">Reference proteome</keyword>
<dbReference type="STRING" id="1437875.CFRA_00795"/>
<proteinExistence type="predicted"/>
<dbReference type="OrthoDB" id="4410665at2"/>
<protein>
    <submittedName>
        <fullName evidence="1">Uncharacterized protein</fullName>
    </submittedName>
</protein>
<dbReference type="AlphaFoldDB" id="A0A1L7CQE8"/>
<name>A0A1L7CQE8_9CORY</name>
<dbReference type="RefSeq" id="WP_075663042.1">
    <property type="nucleotide sequence ID" value="NZ_CP009247.1"/>
</dbReference>
<evidence type="ECO:0000313" key="1">
    <source>
        <dbReference type="EMBL" id="APT88074.1"/>
    </source>
</evidence>
<evidence type="ECO:0000313" key="2">
    <source>
        <dbReference type="Proteomes" id="UP000185434"/>
    </source>
</evidence>
<gene>
    <name evidence="1" type="ORF">CFRA_00795</name>
</gene>
<reference evidence="1 2" key="1">
    <citation type="submission" date="2014-08" db="EMBL/GenBank/DDBJ databases">
        <title>Complete genome sequence of Corynebacterium frankenforstense ST18(T) (=DSM 45800(T)), isolated from raw cow milk.</title>
        <authorList>
            <person name="Ruckert C."/>
            <person name="Albersmeier A."/>
            <person name="Winkler A."/>
            <person name="Lipski A."/>
            <person name="Kalinowski J."/>
        </authorList>
    </citation>
    <scope>NUCLEOTIDE SEQUENCE [LARGE SCALE GENOMIC DNA]</scope>
    <source>
        <strain evidence="1 2">ST18</strain>
    </source>
</reference>
<accession>A0A1L7CQE8</accession>
<dbReference type="Proteomes" id="UP000185434">
    <property type="component" value="Chromosome"/>
</dbReference>
<organism evidence="1 2">
    <name type="scientific">Corynebacterium frankenforstense DSM 45800</name>
    <dbReference type="NCBI Taxonomy" id="1437875"/>
    <lineage>
        <taxon>Bacteria</taxon>
        <taxon>Bacillati</taxon>
        <taxon>Actinomycetota</taxon>
        <taxon>Actinomycetes</taxon>
        <taxon>Mycobacteriales</taxon>
        <taxon>Corynebacteriaceae</taxon>
        <taxon>Corynebacterium</taxon>
    </lineage>
</organism>
<dbReference type="EMBL" id="CP009247">
    <property type="protein sequence ID" value="APT88074.1"/>
    <property type="molecule type" value="Genomic_DNA"/>
</dbReference>
<dbReference type="KEGG" id="cfk:CFRA_00795"/>
<sequence length="204" mass="21473">MTPPETTAAETAAPAEHPVIAVVDAGEARTVVWHVQTNPDFSSPAAILSGAWVLSDEDGDVDPGRLDDLLEGTVVARTEAAVERGLSFPTAAGVLPGSGAGTLTALVEPIRAAVGRIDEAVAENKEQNPKAQGLRMPKVEVPDPGHLAEAYHGEPEAEACWSLARAVADVVDGWHAVENRRRTRAFLKDAFGRSVRPLPLPELG</sequence>